<gene>
    <name evidence="1" type="ORF">A2215_03760</name>
</gene>
<dbReference type="AlphaFoldDB" id="A0A1F5E4U0"/>
<comment type="caution">
    <text evidence="1">The sequence shown here is derived from an EMBL/GenBank/DDBJ whole genome shotgun (WGS) entry which is preliminary data.</text>
</comment>
<organism evidence="1 2">
    <name type="scientific">Candidatus Berkelbacteria bacterium RIFOXYA2_FULL_43_10</name>
    <dbReference type="NCBI Taxonomy" id="1797472"/>
    <lineage>
        <taxon>Bacteria</taxon>
        <taxon>Candidatus Berkelbacteria</taxon>
    </lineage>
</organism>
<dbReference type="EMBL" id="MEZY01000051">
    <property type="protein sequence ID" value="OGD62321.1"/>
    <property type="molecule type" value="Genomic_DNA"/>
</dbReference>
<protein>
    <submittedName>
        <fullName evidence="1">Uncharacterized protein</fullName>
    </submittedName>
</protein>
<name>A0A1F5E4U0_9BACT</name>
<evidence type="ECO:0000313" key="1">
    <source>
        <dbReference type="EMBL" id="OGD62321.1"/>
    </source>
</evidence>
<proteinExistence type="predicted"/>
<evidence type="ECO:0000313" key="2">
    <source>
        <dbReference type="Proteomes" id="UP000178583"/>
    </source>
</evidence>
<reference evidence="1 2" key="1">
    <citation type="journal article" date="2016" name="Nat. Commun.">
        <title>Thousands of microbial genomes shed light on interconnected biogeochemical processes in an aquifer system.</title>
        <authorList>
            <person name="Anantharaman K."/>
            <person name="Brown C.T."/>
            <person name="Hug L.A."/>
            <person name="Sharon I."/>
            <person name="Castelle C.J."/>
            <person name="Probst A.J."/>
            <person name="Thomas B.C."/>
            <person name="Singh A."/>
            <person name="Wilkins M.J."/>
            <person name="Karaoz U."/>
            <person name="Brodie E.L."/>
            <person name="Williams K.H."/>
            <person name="Hubbard S.S."/>
            <person name="Banfield J.F."/>
        </authorList>
    </citation>
    <scope>NUCLEOTIDE SEQUENCE [LARGE SCALE GENOMIC DNA]</scope>
</reference>
<dbReference type="Proteomes" id="UP000178583">
    <property type="component" value="Unassembled WGS sequence"/>
</dbReference>
<sequence>MYGEFQPHGFCLVRRPNGAMYLADFRKPTRAIVIGKALYERLKRREIKIRRNYQRWKRRDPNLCRSYETEAYLAYVESITNIRLGKSAGRRLDMLVWYKTPLKVTFLSVKRMCTM</sequence>
<accession>A0A1F5E4U0</accession>